<reference evidence="2 3" key="1">
    <citation type="submission" date="2017-05" db="EMBL/GenBank/DDBJ databases">
        <title>The Genome Sequence of Enterococcus mundtii 6B1_DIV0119.</title>
        <authorList>
            <consortium name="The Broad Institute Genomics Platform"/>
            <consortium name="The Broad Institute Genomic Center for Infectious Diseases"/>
            <person name="Earl A."/>
            <person name="Manson A."/>
            <person name="Schwartman J."/>
            <person name="Gilmore M."/>
            <person name="Abouelleil A."/>
            <person name="Cao P."/>
            <person name="Chapman S."/>
            <person name="Cusick C."/>
            <person name="Shea T."/>
            <person name="Young S."/>
            <person name="Neafsey D."/>
            <person name="Nusbaum C."/>
            <person name="Birren B."/>
        </authorList>
    </citation>
    <scope>NUCLEOTIDE SEQUENCE [LARGE SCALE GENOMIC DNA]</scope>
    <source>
        <strain evidence="2 3">6B1_DIV0119</strain>
    </source>
</reference>
<organism evidence="2 3">
    <name type="scientific">Enterococcus mundtii</name>
    <dbReference type="NCBI Taxonomy" id="53346"/>
    <lineage>
        <taxon>Bacteria</taxon>
        <taxon>Bacillati</taxon>
        <taxon>Bacillota</taxon>
        <taxon>Bacilli</taxon>
        <taxon>Lactobacillales</taxon>
        <taxon>Enterococcaceae</taxon>
        <taxon>Enterococcus</taxon>
    </lineage>
</organism>
<protein>
    <submittedName>
        <fullName evidence="2">Uncharacterized protein</fullName>
    </submittedName>
</protein>
<sequence length="188" mass="22531">MLLIKFMCTLIYYASFIYTVYKVRQIQQEYSDIMAVYKQEGERAFPNLTEQEQKRRKKAISQYYEKKDPSFALKRKFSFIVYVIVFFILARVIRYFFPIEDVPKNLNHIIPYLGVALTISAVTGFYLIKSKKNEREIFKQYLIDHPKNELQFVWVSEKLQASFMQNTNKRFIVHLTLGILMILYPLFS</sequence>
<dbReference type="AlphaFoldDB" id="A0A1I4PLG8"/>
<proteinExistence type="predicted"/>
<dbReference type="Proteomes" id="UP000195024">
    <property type="component" value="Unassembled WGS sequence"/>
</dbReference>
<feature type="transmembrane region" description="Helical" evidence="1">
    <location>
        <begin position="171"/>
        <end position="187"/>
    </location>
</feature>
<comment type="caution">
    <text evidence="2">The sequence shown here is derived from an EMBL/GenBank/DDBJ whole genome shotgun (WGS) entry which is preliminary data.</text>
</comment>
<keyword evidence="1" id="KW-1133">Transmembrane helix</keyword>
<feature type="transmembrane region" description="Helical" evidence="1">
    <location>
        <begin position="77"/>
        <end position="97"/>
    </location>
</feature>
<name>A0A1I4PLG8_ENTMU</name>
<feature type="transmembrane region" description="Helical" evidence="1">
    <location>
        <begin position="109"/>
        <end position="128"/>
    </location>
</feature>
<evidence type="ECO:0000313" key="3">
    <source>
        <dbReference type="Proteomes" id="UP000195024"/>
    </source>
</evidence>
<evidence type="ECO:0000256" key="1">
    <source>
        <dbReference type="SAM" id="Phobius"/>
    </source>
</evidence>
<dbReference type="EMBL" id="NGMS01000001">
    <property type="protein sequence ID" value="OTP28516.1"/>
    <property type="molecule type" value="Genomic_DNA"/>
</dbReference>
<keyword evidence="1" id="KW-0472">Membrane</keyword>
<keyword evidence="1" id="KW-0812">Transmembrane</keyword>
<accession>A0A1I4PLG8</accession>
<evidence type="ECO:0000313" key="2">
    <source>
        <dbReference type="EMBL" id="OTP28516.1"/>
    </source>
</evidence>
<gene>
    <name evidence="2" type="ORF">A5802_002258</name>
</gene>